<evidence type="ECO:0000313" key="9">
    <source>
        <dbReference type="EMBL" id="CAH3042273.1"/>
    </source>
</evidence>
<evidence type="ECO:0000313" key="10">
    <source>
        <dbReference type="Proteomes" id="UP001159405"/>
    </source>
</evidence>
<feature type="region of interest" description="Disordered" evidence="7">
    <location>
        <begin position="527"/>
        <end position="646"/>
    </location>
</feature>
<dbReference type="PROSITE" id="PS00141">
    <property type="entry name" value="ASP_PROTEASE"/>
    <property type="match status" value="1"/>
</dbReference>
<dbReference type="Proteomes" id="UP001159405">
    <property type="component" value="Unassembled WGS sequence"/>
</dbReference>
<feature type="non-terminal residue" evidence="9">
    <location>
        <position position="1"/>
    </location>
</feature>
<evidence type="ECO:0000256" key="6">
    <source>
        <dbReference type="ARBA" id="ARBA00022918"/>
    </source>
</evidence>
<name>A0ABN8N7R4_9CNID</name>
<dbReference type="Pfam" id="PF13650">
    <property type="entry name" value="Asp_protease_2"/>
    <property type="match status" value="1"/>
</dbReference>
<dbReference type="InterPro" id="IPR012337">
    <property type="entry name" value="RNaseH-like_sf"/>
</dbReference>
<keyword evidence="3" id="KW-0540">Nuclease</keyword>
<keyword evidence="10" id="KW-1185">Reference proteome</keyword>
<dbReference type="InterPro" id="IPR036397">
    <property type="entry name" value="RNaseH_sf"/>
</dbReference>
<reference evidence="9 10" key="1">
    <citation type="submission" date="2022-05" db="EMBL/GenBank/DDBJ databases">
        <authorList>
            <consortium name="Genoscope - CEA"/>
            <person name="William W."/>
        </authorList>
    </citation>
    <scope>NUCLEOTIDE SEQUENCE [LARGE SCALE GENOMIC DNA]</scope>
</reference>
<dbReference type="SUPFAM" id="SSF50630">
    <property type="entry name" value="Acid proteases"/>
    <property type="match status" value="1"/>
</dbReference>
<dbReference type="InterPro" id="IPR021109">
    <property type="entry name" value="Peptidase_aspartic_dom_sf"/>
</dbReference>
<comment type="caution">
    <text evidence="9">The sequence shown here is derived from an EMBL/GenBank/DDBJ whole genome shotgun (WGS) entry which is preliminary data.</text>
</comment>
<accession>A0ABN8N7R4</accession>
<feature type="compositionally biased region" description="Basic and acidic residues" evidence="7">
    <location>
        <begin position="627"/>
        <end position="646"/>
    </location>
</feature>
<keyword evidence="5" id="KW-0378">Hydrolase</keyword>
<dbReference type="PROSITE" id="PS50994">
    <property type="entry name" value="INTEGRASE"/>
    <property type="match status" value="1"/>
</dbReference>
<keyword evidence="2" id="KW-0548">Nucleotidyltransferase</keyword>
<protein>
    <recommendedName>
        <fullName evidence="8">Integrase catalytic domain-containing protein</fullName>
    </recommendedName>
</protein>
<sequence>DCGPYDECCDHALPPEHSDVPTAPTALRVSIIQSPVLNTFYHEHPVQLTLDTGATSNMVRASAAKLYGLPVTPASQMARQADGVTPMDVVGEVHCTLTRGQQAFELDALVVRQLDVDILAGNPFLARNDIGIRPARRQIVIGGSDVIHYGTASKHTTQPAVRRTQSFLLRNPQRTVILPGEYVQLDTPCDSDPDTLWALEPRLDCPSNTRLKAEGAWPPPQQVLSVDHAVRITNTTDSPILLRTGEQLCHTIPKHLHPQSSADAPPTIGVSFAADVAKRHRQLIMVLRETVSSYTVSSFIASEKLEDLRNAIIMLCSQLRSLRDGGVIVRVDPAPGFSALAKDRVLLSYGITLEVGRPKNPNKNPVAERAIEELGLEILNLSPEGGPVSQTTLSLATANMNSRIRRDGLSALELWTQRDQLTGAQLPIVDRQIILSQNFSRQQNHMPSAKSKAHGFTKASIPTVLVGDLVFIKGDKDKLKARDKYLVIGIDQDLFCQLRKFTSSQFRSKVYTIPMCDCYPVTPTVLAQTPQGPIRGQTESTASDSDDDPVPVVPSLRPPTVLASPPVDTYTVPVHHSVSPAHSQLPAQEHPPIPEVIMPSRSPPQAPLDPSFTDDAQPTPAAVIPTRKSDRSRKAPFWHNKDWDFD</sequence>
<evidence type="ECO:0000256" key="3">
    <source>
        <dbReference type="ARBA" id="ARBA00022722"/>
    </source>
</evidence>
<dbReference type="Gene3D" id="2.40.70.10">
    <property type="entry name" value="Acid Proteases"/>
    <property type="match status" value="1"/>
</dbReference>
<evidence type="ECO:0000259" key="8">
    <source>
        <dbReference type="PROSITE" id="PS50994"/>
    </source>
</evidence>
<dbReference type="Gene3D" id="3.30.420.10">
    <property type="entry name" value="Ribonuclease H-like superfamily/Ribonuclease H"/>
    <property type="match status" value="1"/>
</dbReference>
<keyword evidence="6" id="KW-0695">RNA-directed DNA polymerase</keyword>
<dbReference type="EMBL" id="CALNXK010000010">
    <property type="protein sequence ID" value="CAH3042273.1"/>
    <property type="molecule type" value="Genomic_DNA"/>
</dbReference>
<evidence type="ECO:0000256" key="2">
    <source>
        <dbReference type="ARBA" id="ARBA00022695"/>
    </source>
</evidence>
<feature type="domain" description="Integrase catalytic" evidence="8">
    <location>
        <begin position="261"/>
        <end position="425"/>
    </location>
</feature>
<keyword evidence="4" id="KW-0255">Endonuclease</keyword>
<gene>
    <name evidence="9" type="ORF">PLOB_00000841</name>
</gene>
<proteinExistence type="predicted"/>
<feature type="compositionally biased region" description="Polar residues" evidence="7">
    <location>
        <begin position="527"/>
        <end position="542"/>
    </location>
</feature>
<dbReference type="InterPro" id="IPR001584">
    <property type="entry name" value="Integrase_cat-core"/>
</dbReference>
<dbReference type="InterPro" id="IPR001969">
    <property type="entry name" value="Aspartic_peptidase_AS"/>
</dbReference>
<keyword evidence="1" id="KW-0808">Transferase</keyword>
<dbReference type="SUPFAM" id="SSF53098">
    <property type="entry name" value="Ribonuclease H-like"/>
    <property type="match status" value="1"/>
</dbReference>
<evidence type="ECO:0000256" key="4">
    <source>
        <dbReference type="ARBA" id="ARBA00022759"/>
    </source>
</evidence>
<dbReference type="CDD" id="cd00303">
    <property type="entry name" value="retropepsin_like"/>
    <property type="match status" value="1"/>
</dbReference>
<organism evidence="9 10">
    <name type="scientific">Porites lobata</name>
    <dbReference type="NCBI Taxonomy" id="104759"/>
    <lineage>
        <taxon>Eukaryota</taxon>
        <taxon>Metazoa</taxon>
        <taxon>Cnidaria</taxon>
        <taxon>Anthozoa</taxon>
        <taxon>Hexacorallia</taxon>
        <taxon>Scleractinia</taxon>
        <taxon>Fungiina</taxon>
        <taxon>Poritidae</taxon>
        <taxon>Porites</taxon>
    </lineage>
</organism>
<evidence type="ECO:0000256" key="5">
    <source>
        <dbReference type="ARBA" id="ARBA00022801"/>
    </source>
</evidence>
<evidence type="ECO:0000256" key="7">
    <source>
        <dbReference type="SAM" id="MobiDB-lite"/>
    </source>
</evidence>
<evidence type="ECO:0000256" key="1">
    <source>
        <dbReference type="ARBA" id="ARBA00022679"/>
    </source>
</evidence>